<evidence type="ECO:0000256" key="6">
    <source>
        <dbReference type="PIRSR" id="PIRSR604450-51"/>
    </source>
</evidence>
<dbReference type="GO" id="GO:0006567">
    <property type="term" value="P:L-threonine catabolic process"/>
    <property type="evidence" value="ECO:0007669"/>
    <property type="project" value="TreeGrafter"/>
</dbReference>
<evidence type="ECO:0000256" key="3">
    <source>
        <dbReference type="ARBA" id="ARBA00022898"/>
    </source>
</evidence>
<dbReference type="SUPFAM" id="SSF53686">
    <property type="entry name" value="Tryptophan synthase beta subunit-like PLP-dependent enzymes"/>
    <property type="match status" value="1"/>
</dbReference>
<dbReference type="PANTHER" id="PTHR48078">
    <property type="entry name" value="THREONINE DEHYDRATASE, MITOCHONDRIAL-RELATED"/>
    <property type="match status" value="1"/>
</dbReference>
<evidence type="ECO:0000256" key="2">
    <source>
        <dbReference type="ARBA" id="ARBA00005517"/>
    </source>
</evidence>
<comment type="cofactor">
    <cofactor evidence="1 6">
        <name>pyridoxal 5'-phosphate</name>
        <dbReference type="ChEBI" id="CHEBI:597326"/>
    </cofactor>
</comment>
<dbReference type="RefSeq" id="WP_070395472.1">
    <property type="nucleotide sequence ID" value="NZ_CP017599.1"/>
</dbReference>
<evidence type="ECO:0000256" key="4">
    <source>
        <dbReference type="ARBA" id="ARBA00023239"/>
    </source>
</evidence>
<dbReference type="InterPro" id="IPR004450">
    <property type="entry name" value="Thr_synthase-like"/>
</dbReference>
<dbReference type="KEGG" id="mpro:BJP34_29800"/>
<keyword evidence="3 6" id="KW-0663">Pyridoxal phosphate</keyword>
<sequence length="429" mass="46603">MSNFNHTNYAQNLKQVLGYKCLICGQEYQLHEIEYICPKHGNEGIVDVIYDYDFLRNKLTKHQLANCQEHNIWRYKPFLPIQPDAPTPPLLIGWTPIYHAQILGQKLGLPNLWIKDDGRNPTASFKDRASAIAIVKGQACHAEIITTASTGNAAASLAGLCASVGQRNVIFVPRTAPEAKIAQLLAYGSTVLLVDGTYDQAFELCLEAASEFGWYNRNTAYNPFMSEGKKTAALEICEQFNYNPPDKIFVSVGDGCIIGGLYKGFQDLQALGWIEKIPQLIGVQSKESAYLYEAWKNNESVLDKPPIKANTQADSIGVNLPRDRLKAIRAVTETKGKFLAVSDESLLAAIPALGSATGIFAEPAAAAVYAGLLEAVAQGLVSASQTILLIITGHGLKDISGAMKGIKKAGLNSKVIEPTLCAVKNHLNL</sequence>
<dbReference type="OrthoDB" id="9778118at2"/>
<dbReference type="EC" id="4.2.3.1" evidence="5"/>
<dbReference type="CDD" id="cd01563">
    <property type="entry name" value="Thr-synth_1"/>
    <property type="match status" value="1"/>
</dbReference>
<dbReference type="InterPro" id="IPR036052">
    <property type="entry name" value="TrpB-like_PALP_sf"/>
</dbReference>
<dbReference type="NCBIfam" id="TIGR00260">
    <property type="entry name" value="thrC"/>
    <property type="match status" value="1"/>
</dbReference>
<reference evidence="9" key="1">
    <citation type="submission" date="2016-10" db="EMBL/GenBank/DDBJ databases">
        <title>Comparative genomics uncovers the prolific and rare metabolic potential of the cyanobacterial genus Moorea.</title>
        <authorList>
            <person name="Leao T."/>
            <person name="Castelao G."/>
            <person name="Korobeynikov A."/>
            <person name="Monroe E.A."/>
            <person name="Podell S."/>
            <person name="Glukhov E."/>
            <person name="Allen E."/>
            <person name="Gerwick W.H."/>
            <person name="Gerwick L."/>
        </authorList>
    </citation>
    <scope>NUCLEOTIDE SEQUENCE [LARGE SCALE GENOMIC DNA]</scope>
    <source>
        <strain evidence="9">PAL-8-15-08-1</strain>
    </source>
</reference>
<dbReference type="GO" id="GO:0009088">
    <property type="term" value="P:threonine biosynthetic process"/>
    <property type="evidence" value="ECO:0007669"/>
    <property type="project" value="UniProtKB-UniRule"/>
</dbReference>
<evidence type="ECO:0000256" key="5">
    <source>
        <dbReference type="NCBIfam" id="TIGR00260"/>
    </source>
</evidence>
<name>A0A1D8TZK0_9CYAN</name>
<evidence type="ECO:0000256" key="1">
    <source>
        <dbReference type="ARBA" id="ARBA00001933"/>
    </source>
</evidence>
<comment type="similarity">
    <text evidence="2">Belongs to the threonine synthase family.</text>
</comment>
<dbReference type="GO" id="GO:0009097">
    <property type="term" value="P:isoleucine biosynthetic process"/>
    <property type="evidence" value="ECO:0007669"/>
    <property type="project" value="TreeGrafter"/>
</dbReference>
<dbReference type="GO" id="GO:0004795">
    <property type="term" value="F:threonine synthase activity"/>
    <property type="evidence" value="ECO:0007669"/>
    <property type="project" value="UniProtKB-UniRule"/>
</dbReference>
<dbReference type="GO" id="GO:0006565">
    <property type="term" value="P:L-serine catabolic process"/>
    <property type="evidence" value="ECO:0007669"/>
    <property type="project" value="TreeGrafter"/>
</dbReference>
<feature type="modified residue" description="N6-(pyridoxal phosphate)lysine" evidence="6">
    <location>
        <position position="126"/>
    </location>
</feature>
<protein>
    <recommendedName>
        <fullName evidence="5">Threonine synthase</fullName>
        <ecNumber evidence="5">4.2.3.1</ecNumber>
    </recommendedName>
</protein>
<dbReference type="GO" id="GO:0004794">
    <property type="term" value="F:threonine deaminase activity"/>
    <property type="evidence" value="ECO:0007669"/>
    <property type="project" value="TreeGrafter"/>
</dbReference>
<organism evidence="8 9">
    <name type="scientific">Moorena producens PAL-8-15-08-1</name>
    <dbReference type="NCBI Taxonomy" id="1458985"/>
    <lineage>
        <taxon>Bacteria</taxon>
        <taxon>Bacillati</taxon>
        <taxon>Cyanobacteriota</taxon>
        <taxon>Cyanophyceae</taxon>
        <taxon>Coleofasciculales</taxon>
        <taxon>Coleofasciculaceae</taxon>
        <taxon>Moorena</taxon>
    </lineage>
</organism>
<evidence type="ECO:0000313" key="8">
    <source>
        <dbReference type="EMBL" id="AOX03080.1"/>
    </source>
</evidence>
<dbReference type="InterPro" id="IPR001926">
    <property type="entry name" value="TrpB-like_PALP"/>
</dbReference>
<dbReference type="InterPro" id="IPR050147">
    <property type="entry name" value="Ser/Thr_Dehydratase"/>
</dbReference>
<dbReference type="GO" id="GO:0003941">
    <property type="term" value="F:L-serine ammonia-lyase activity"/>
    <property type="evidence" value="ECO:0007669"/>
    <property type="project" value="TreeGrafter"/>
</dbReference>
<feature type="domain" description="Tryptophan synthase beta chain-like PALP" evidence="7">
    <location>
        <begin position="91"/>
        <end position="393"/>
    </location>
</feature>
<dbReference type="EMBL" id="CP017599">
    <property type="protein sequence ID" value="AOX03080.1"/>
    <property type="molecule type" value="Genomic_DNA"/>
</dbReference>
<dbReference type="Pfam" id="PF00291">
    <property type="entry name" value="PALP"/>
    <property type="match status" value="1"/>
</dbReference>
<evidence type="ECO:0000313" key="9">
    <source>
        <dbReference type="Proteomes" id="UP000177870"/>
    </source>
</evidence>
<dbReference type="PANTHER" id="PTHR48078:SF6">
    <property type="entry name" value="L-THREONINE DEHYDRATASE CATABOLIC TDCB"/>
    <property type="match status" value="1"/>
</dbReference>
<dbReference type="AlphaFoldDB" id="A0A1D8TZK0"/>
<dbReference type="Proteomes" id="UP000177870">
    <property type="component" value="Chromosome"/>
</dbReference>
<proteinExistence type="inferred from homology"/>
<gene>
    <name evidence="8" type="ORF">BJP34_29800</name>
</gene>
<accession>A0A1D8TZK0</accession>
<dbReference type="Gene3D" id="3.40.50.1100">
    <property type="match status" value="2"/>
</dbReference>
<dbReference type="STRING" id="1458985.BJP34_29800"/>
<evidence type="ECO:0000259" key="7">
    <source>
        <dbReference type="Pfam" id="PF00291"/>
    </source>
</evidence>
<keyword evidence="4" id="KW-0456">Lyase</keyword>